<gene>
    <name evidence="3" type="ORF">LSAT_V11C700373630</name>
</gene>
<accession>A0A9R1X2R2</accession>
<protein>
    <recommendedName>
        <fullName evidence="2">C2H2-type domain-containing protein</fullName>
    </recommendedName>
</protein>
<evidence type="ECO:0000313" key="4">
    <source>
        <dbReference type="Proteomes" id="UP000235145"/>
    </source>
</evidence>
<dbReference type="EMBL" id="NBSK02000007">
    <property type="protein sequence ID" value="KAJ0198460.1"/>
    <property type="molecule type" value="Genomic_DNA"/>
</dbReference>
<organism evidence="3 4">
    <name type="scientific">Lactuca sativa</name>
    <name type="common">Garden lettuce</name>
    <dbReference type="NCBI Taxonomy" id="4236"/>
    <lineage>
        <taxon>Eukaryota</taxon>
        <taxon>Viridiplantae</taxon>
        <taxon>Streptophyta</taxon>
        <taxon>Embryophyta</taxon>
        <taxon>Tracheophyta</taxon>
        <taxon>Spermatophyta</taxon>
        <taxon>Magnoliopsida</taxon>
        <taxon>eudicotyledons</taxon>
        <taxon>Gunneridae</taxon>
        <taxon>Pentapetalae</taxon>
        <taxon>asterids</taxon>
        <taxon>campanulids</taxon>
        <taxon>Asterales</taxon>
        <taxon>Asteraceae</taxon>
        <taxon>Cichorioideae</taxon>
        <taxon>Cichorieae</taxon>
        <taxon>Lactucinae</taxon>
        <taxon>Lactuca</taxon>
    </lineage>
</organism>
<feature type="domain" description="C2H2-type" evidence="2">
    <location>
        <begin position="48"/>
        <end position="76"/>
    </location>
</feature>
<comment type="caution">
    <text evidence="3">The sequence shown here is derived from an EMBL/GenBank/DDBJ whole genome shotgun (WGS) entry which is preliminary data.</text>
</comment>
<evidence type="ECO:0000313" key="3">
    <source>
        <dbReference type="EMBL" id="KAJ0198460.1"/>
    </source>
</evidence>
<dbReference type="PROSITE" id="PS00028">
    <property type="entry name" value="ZINC_FINGER_C2H2_1"/>
    <property type="match status" value="1"/>
</dbReference>
<evidence type="ECO:0000256" key="1">
    <source>
        <dbReference type="PROSITE-ProRule" id="PRU00042"/>
    </source>
</evidence>
<keyword evidence="1" id="KW-0863">Zinc-finger</keyword>
<keyword evidence="1" id="KW-0862">Zinc</keyword>
<dbReference type="AlphaFoldDB" id="A0A9R1X2R2"/>
<evidence type="ECO:0000259" key="2">
    <source>
        <dbReference type="PROSITE" id="PS50157"/>
    </source>
</evidence>
<proteinExistence type="predicted"/>
<dbReference type="PROSITE" id="PS50157">
    <property type="entry name" value="ZINC_FINGER_C2H2_2"/>
    <property type="match status" value="1"/>
</dbReference>
<name>A0A9R1X2R2_LACSA</name>
<sequence>MRQTENGFHTVPTFEVNGVEDSSVVEVEEDVDWSTTGELYDVKVSTLIECSPCGIVFQDMRELERHLATFHKETTRRFDLPSGTRAFEKVS</sequence>
<dbReference type="InterPro" id="IPR013087">
    <property type="entry name" value="Znf_C2H2_type"/>
</dbReference>
<reference evidence="3 4" key="1">
    <citation type="journal article" date="2017" name="Nat. Commun.">
        <title>Genome assembly with in vitro proximity ligation data and whole-genome triplication in lettuce.</title>
        <authorList>
            <person name="Reyes-Chin-Wo S."/>
            <person name="Wang Z."/>
            <person name="Yang X."/>
            <person name="Kozik A."/>
            <person name="Arikit S."/>
            <person name="Song C."/>
            <person name="Xia L."/>
            <person name="Froenicke L."/>
            <person name="Lavelle D.O."/>
            <person name="Truco M.J."/>
            <person name="Xia R."/>
            <person name="Zhu S."/>
            <person name="Xu C."/>
            <person name="Xu H."/>
            <person name="Xu X."/>
            <person name="Cox K."/>
            <person name="Korf I."/>
            <person name="Meyers B.C."/>
            <person name="Michelmore R.W."/>
        </authorList>
    </citation>
    <scope>NUCLEOTIDE SEQUENCE [LARGE SCALE GENOMIC DNA]</scope>
    <source>
        <strain evidence="4">cv. Salinas</strain>
        <tissue evidence="3">Seedlings</tissue>
    </source>
</reference>
<keyword evidence="1" id="KW-0479">Metal-binding</keyword>
<dbReference type="Proteomes" id="UP000235145">
    <property type="component" value="Unassembled WGS sequence"/>
</dbReference>
<dbReference type="GO" id="GO:0008270">
    <property type="term" value="F:zinc ion binding"/>
    <property type="evidence" value="ECO:0007669"/>
    <property type="project" value="UniProtKB-KW"/>
</dbReference>
<keyword evidence="4" id="KW-1185">Reference proteome</keyword>